<dbReference type="GO" id="GO:0007064">
    <property type="term" value="P:mitotic sister chromatid cohesion"/>
    <property type="evidence" value="ECO:0007669"/>
    <property type="project" value="InterPro"/>
</dbReference>
<dbReference type="eggNOG" id="ENOG502RN2T">
    <property type="taxonomic scope" value="Eukaryota"/>
</dbReference>
<evidence type="ECO:0000313" key="3">
    <source>
        <dbReference type="Proteomes" id="UP000019471"/>
    </source>
</evidence>
<feature type="region of interest" description="Disordered" evidence="1">
    <location>
        <begin position="121"/>
        <end position="166"/>
    </location>
</feature>
<evidence type="ECO:0000313" key="2">
    <source>
        <dbReference type="EMBL" id="EXJ74965.1"/>
    </source>
</evidence>
<dbReference type="OrthoDB" id="5199543at2759"/>
<dbReference type="AlphaFoldDB" id="W9XCC0"/>
<feature type="compositionally biased region" description="Basic and acidic residues" evidence="1">
    <location>
        <begin position="126"/>
        <end position="145"/>
    </location>
</feature>
<evidence type="ECO:0000256" key="1">
    <source>
        <dbReference type="SAM" id="MobiDB-lite"/>
    </source>
</evidence>
<evidence type="ECO:0008006" key="4">
    <source>
        <dbReference type="Google" id="ProtNLM"/>
    </source>
</evidence>
<protein>
    <recommendedName>
        <fullName evidence="4">Sister chromatid cohesion protein DCC1</fullName>
    </recommendedName>
</protein>
<sequence>MSASSQPHTFPPVAVSSTFPHQSLRLLELPPELLDLVETQVKSPSKRRKLWFKSSVAANTGPTKGEQQPLSRFNRGPDSQITTASGVGLEEAGREGFLHLCTDDKIWAVKQVSTSNSVYVTQTCSRPHEPPRQGHGERDSNRDGDTPMTGAEEAQANSNGAISHDVDELTVADSRRGGITTKAQVKNILELIEVEPDGREVETRILDMVPVYHDPDDDADLLDQDGLGNERGLHGLKSVSLRDVLDDIPAPTRLIQDTMRKSFIFALSQPTTQKSEEPRGVVYIPTATLLLRRWREFLQQCTISGVNLEKNDGVLLGKDLRAVLDELKAAEATDEGGSLALNVTAAILRRFTHAVEDGSDAVLRDLPTLLDPDLSLDSVNEEHPLSTRLKLNPDLSRELVGRWLLLSHARKQASSLPDSPEPHGQRRIIRLDDFVNEWAQLLPDSWAVQCDVASLISSIDGVDVIRDGEGVEVLKFASSHHASEAAGAASSQLPFFAAGGGGGGGGGVGLSKDAQSQNQKKRKWHEKFGAQRSAPAVRK</sequence>
<dbReference type="Proteomes" id="UP000019471">
    <property type="component" value="Unassembled WGS sequence"/>
</dbReference>
<comment type="caution">
    <text evidence="2">The sequence shown here is derived from an EMBL/GenBank/DDBJ whole genome shotgun (WGS) entry which is preliminary data.</text>
</comment>
<dbReference type="EMBL" id="AMGX01000002">
    <property type="protein sequence ID" value="EXJ74965.1"/>
    <property type="molecule type" value="Genomic_DNA"/>
</dbReference>
<dbReference type="InterPro" id="IPR019128">
    <property type="entry name" value="Dcc1"/>
</dbReference>
<dbReference type="Pfam" id="PF09724">
    <property type="entry name" value="Dcc1"/>
    <property type="match status" value="1"/>
</dbReference>
<reference evidence="2 3" key="1">
    <citation type="submission" date="2013-03" db="EMBL/GenBank/DDBJ databases">
        <title>The Genome Sequence of Cladophialophora psammophila CBS 110553.</title>
        <authorList>
            <consortium name="The Broad Institute Genomics Platform"/>
            <person name="Cuomo C."/>
            <person name="de Hoog S."/>
            <person name="Gorbushina A."/>
            <person name="Walker B."/>
            <person name="Young S.K."/>
            <person name="Zeng Q."/>
            <person name="Gargeya S."/>
            <person name="Fitzgerald M."/>
            <person name="Haas B."/>
            <person name="Abouelleil A."/>
            <person name="Allen A.W."/>
            <person name="Alvarado L."/>
            <person name="Arachchi H.M."/>
            <person name="Berlin A.M."/>
            <person name="Chapman S.B."/>
            <person name="Gainer-Dewar J."/>
            <person name="Goldberg J."/>
            <person name="Griggs A."/>
            <person name="Gujja S."/>
            <person name="Hansen M."/>
            <person name="Howarth C."/>
            <person name="Imamovic A."/>
            <person name="Ireland A."/>
            <person name="Larimer J."/>
            <person name="McCowan C."/>
            <person name="Murphy C."/>
            <person name="Pearson M."/>
            <person name="Poon T.W."/>
            <person name="Priest M."/>
            <person name="Roberts A."/>
            <person name="Saif S."/>
            <person name="Shea T."/>
            <person name="Sisk P."/>
            <person name="Sykes S."/>
            <person name="Wortman J."/>
            <person name="Nusbaum C."/>
            <person name="Birren B."/>
        </authorList>
    </citation>
    <scope>NUCLEOTIDE SEQUENCE [LARGE SCALE GENOMIC DNA]</scope>
    <source>
        <strain evidence="2 3">CBS 110553</strain>
    </source>
</reference>
<dbReference type="GeneID" id="19186394"/>
<keyword evidence="3" id="KW-1185">Reference proteome</keyword>
<gene>
    <name evidence="2" type="ORF">A1O5_01661</name>
</gene>
<feature type="region of interest" description="Disordered" evidence="1">
    <location>
        <begin position="58"/>
        <end position="83"/>
    </location>
</feature>
<dbReference type="RefSeq" id="XP_007740467.1">
    <property type="nucleotide sequence ID" value="XM_007742277.1"/>
</dbReference>
<feature type="region of interest" description="Disordered" evidence="1">
    <location>
        <begin position="504"/>
        <end position="539"/>
    </location>
</feature>
<proteinExistence type="predicted"/>
<name>W9XCC0_9EURO</name>
<dbReference type="GO" id="GO:0031390">
    <property type="term" value="C:Ctf18 RFC-like complex"/>
    <property type="evidence" value="ECO:0007669"/>
    <property type="project" value="InterPro"/>
</dbReference>
<accession>W9XCC0</accession>
<dbReference type="STRING" id="1182543.W9XCC0"/>
<dbReference type="HOGENOM" id="CLU_037336_0_0_1"/>
<organism evidence="2 3">
    <name type="scientific">Cladophialophora psammophila CBS 110553</name>
    <dbReference type="NCBI Taxonomy" id="1182543"/>
    <lineage>
        <taxon>Eukaryota</taxon>
        <taxon>Fungi</taxon>
        <taxon>Dikarya</taxon>
        <taxon>Ascomycota</taxon>
        <taxon>Pezizomycotina</taxon>
        <taxon>Eurotiomycetes</taxon>
        <taxon>Chaetothyriomycetidae</taxon>
        <taxon>Chaetothyriales</taxon>
        <taxon>Herpotrichiellaceae</taxon>
        <taxon>Cladophialophora</taxon>
    </lineage>
</organism>